<dbReference type="InterPro" id="IPR000175">
    <property type="entry name" value="Na/ntran_symport"/>
</dbReference>
<dbReference type="InterPro" id="IPR037272">
    <property type="entry name" value="SNS_sf"/>
</dbReference>
<comment type="subcellular location">
    <subcellularLocation>
        <location evidence="1">Membrane</location>
        <topology evidence="1">Multi-pass membrane protein</topology>
    </subcellularLocation>
</comment>
<dbReference type="Proteomes" id="UP000823561">
    <property type="component" value="Chromosome 20"/>
</dbReference>
<keyword evidence="2" id="KW-0813">Transport</keyword>
<evidence type="ECO:0000256" key="5">
    <source>
        <dbReference type="ARBA" id="ARBA00023136"/>
    </source>
</evidence>
<evidence type="ECO:0000313" key="7">
    <source>
        <dbReference type="EMBL" id="KAG5265027.1"/>
    </source>
</evidence>
<evidence type="ECO:0000256" key="1">
    <source>
        <dbReference type="ARBA" id="ARBA00004141"/>
    </source>
</evidence>
<sequence length="90" mass="10322">MIGHKPNLFWQISWKFTSPFILLVILFAYLITQVTQELTYSVWDPSSVDFPTLTELPFPGWVNGVPSLLAPCVALVKFLRNHFITKEPSK</sequence>
<reference evidence="7" key="1">
    <citation type="submission" date="2020-10" db="EMBL/GenBank/DDBJ databases">
        <title>Chromosome-scale genome assembly of the Allis shad, Alosa alosa.</title>
        <authorList>
            <person name="Margot Z."/>
            <person name="Christophe K."/>
            <person name="Cabau C."/>
            <person name="Louis A."/>
            <person name="Berthelot C."/>
            <person name="Parey E."/>
            <person name="Roest Crollius H."/>
            <person name="Montfort J."/>
            <person name="Robinson-Rechavi M."/>
            <person name="Bucao C."/>
            <person name="Bouchez O."/>
            <person name="Gislard M."/>
            <person name="Lluch J."/>
            <person name="Milhes M."/>
            <person name="Lampietro C."/>
            <person name="Lopez Roques C."/>
            <person name="Donnadieu C."/>
            <person name="Braasch I."/>
            <person name="Desvignes T."/>
            <person name="Postlethwait J."/>
            <person name="Bobe J."/>
            <person name="Guiguen Y."/>
        </authorList>
    </citation>
    <scope>NUCLEOTIDE SEQUENCE</scope>
    <source>
        <strain evidence="7">M-15738</strain>
        <tissue evidence="7">Blood</tissue>
    </source>
</reference>
<proteinExistence type="predicted"/>
<evidence type="ECO:0008006" key="9">
    <source>
        <dbReference type="Google" id="ProtNLM"/>
    </source>
</evidence>
<protein>
    <recommendedName>
        <fullName evidence="9">ATPase subunit 8</fullName>
    </recommendedName>
</protein>
<dbReference type="Pfam" id="PF00209">
    <property type="entry name" value="SNF"/>
    <property type="match status" value="1"/>
</dbReference>
<dbReference type="SUPFAM" id="SSF161070">
    <property type="entry name" value="SNF-like"/>
    <property type="match status" value="1"/>
</dbReference>
<keyword evidence="4 6" id="KW-1133">Transmembrane helix</keyword>
<dbReference type="EMBL" id="JADWDJ010000020">
    <property type="protein sequence ID" value="KAG5265027.1"/>
    <property type="molecule type" value="Genomic_DNA"/>
</dbReference>
<keyword evidence="3 6" id="KW-0812">Transmembrane</keyword>
<organism evidence="7 8">
    <name type="scientific">Alosa alosa</name>
    <name type="common">allis shad</name>
    <dbReference type="NCBI Taxonomy" id="278164"/>
    <lineage>
        <taxon>Eukaryota</taxon>
        <taxon>Metazoa</taxon>
        <taxon>Chordata</taxon>
        <taxon>Craniata</taxon>
        <taxon>Vertebrata</taxon>
        <taxon>Euteleostomi</taxon>
        <taxon>Actinopterygii</taxon>
        <taxon>Neopterygii</taxon>
        <taxon>Teleostei</taxon>
        <taxon>Clupei</taxon>
        <taxon>Clupeiformes</taxon>
        <taxon>Clupeoidei</taxon>
        <taxon>Clupeidae</taxon>
        <taxon>Alosa</taxon>
    </lineage>
</organism>
<feature type="transmembrane region" description="Helical" evidence="6">
    <location>
        <begin position="12"/>
        <end position="31"/>
    </location>
</feature>
<comment type="caution">
    <text evidence="7">The sequence shown here is derived from an EMBL/GenBank/DDBJ whole genome shotgun (WGS) entry which is preliminary data.</text>
</comment>
<gene>
    <name evidence="7" type="ORF">AALO_G00260640</name>
</gene>
<feature type="transmembrane region" description="Helical" evidence="6">
    <location>
        <begin position="60"/>
        <end position="79"/>
    </location>
</feature>
<accession>A0AAV6FV28</accession>
<evidence type="ECO:0000256" key="2">
    <source>
        <dbReference type="ARBA" id="ARBA00022448"/>
    </source>
</evidence>
<evidence type="ECO:0000313" key="8">
    <source>
        <dbReference type="Proteomes" id="UP000823561"/>
    </source>
</evidence>
<keyword evidence="8" id="KW-1185">Reference proteome</keyword>
<name>A0AAV6FV28_9TELE</name>
<dbReference type="GO" id="GO:0016020">
    <property type="term" value="C:membrane"/>
    <property type="evidence" value="ECO:0007669"/>
    <property type="project" value="UniProtKB-SubCell"/>
</dbReference>
<evidence type="ECO:0000256" key="4">
    <source>
        <dbReference type="ARBA" id="ARBA00022989"/>
    </source>
</evidence>
<evidence type="ECO:0000256" key="3">
    <source>
        <dbReference type="ARBA" id="ARBA00022692"/>
    </source>
</evidence>
<dbReference type="AlphaFoldDB" id="A0AAV6FV28"/>
<evidence type="ECO:0000256" key="6">
    <source>
        <dbReference type="SAM" id="Phobius"/>
    </source>
</evidence>
<keyword evidence="5 6" id="KW-0472">Membrane</keyword>